<dbReference type="eggNOG" id="COG0702">
    <property type="taxonomic scope" value="Bacteria"/>
</dbReference>
<evidence type="ECO:0000313" key="1">
    <source>
        <dbReference type="EMBL" id="CCV04781.1"/>
    </source>
</evidence>
<dbReference type="EMBL" id="CAUM01000043">
    <property type="protein sequence ID" value="CCV04781.1"/>
    <property type="molecule type" value="Genomic_DNA"/>
</dbReference>
<proteinExistence type="predicted"/>
<dbReference type="STRING" id="1297569.MESS2_1370078"/>
<organism evidence="1 2">
    <name type="scientific">Mesorhizobium metallidurans STM 2683</name>
    <dbReference type="NCBI Taxonomy" id="1297569"/>
    <lineage>
        <taxon>Bacteria</taxon>
        <taxon>Pseudomonadati</taxon>
        <taxon>Pseudomonadota</taxon>
        <taxon>Alphaproteobacteria</taxon>
        <taxon>Hyphomicrobiales</taxon>
        <taxon>Phyllobacteriaceae</taxon>
        <taxon>Mesorhizobium</taxon>
    </lineage>
</organism>
<gene>
    <name evidence="1" type="ORF">MESS2_1370078</name>
</gene>
<name>M5EYZ4_9HYPH</name>
<evidence type="ECO:0000313" key="2">
    <source>
        <dbReference type="Proteomes" id="UP000012062"/>
    </source>
</evidence>
<dbReference type="Proteomes" id="UP000012062">
    <property type="component" value="Unassembled WGS sequence"/>
</dbReference>
<reference evidence="1 2" key="1">
    <citation type="submission" date="2013-02" db="EMBL/GenBank/DDBJ databases">
        <authorList>
            <person name="Genoscope - CEA"/>
        </authorList>
    </citation>
    <scope>NUCLEOTIDE SEQUENCE [LARGE SCALE GENOMIC DNA]</scope>
    <source>
        <strain evidence="1 2">STM 2683</strain>
    </source>
</reference>
<sequence>MAAQALPAEFVWLINELFTEVLDGRNESLTDGIQRVLGRAPKDFSAYATETAASGIWSN</sequence>
<protein>
    <submittedName>
        <fullName evidence="1">Uncharacterized protein</fullName>
    </submittedName>
</protein>
<accession>M5EYZ4</accession>
<dbReference type="AlphaFoldDB" id="M5EYZ4"/>
<comment type="caution">
    <text evidence="1">The sequence shown here is derived from an EMBL/GenBank/DDBJ whole genome shotgun (WGS) entry which is preliminary data.</text>
</comment>
<keyword evidence="2" id="KW-1185">Reference proteome</keyword>